<organism evidence="1 2">
    <name type="scientific">Planktomarina temperata RCA23</name>
    <dbReference type="NCBI Taxonomy" id="666509"/>
    <lineage>
        <taxon>Bacteria</taxon>
        <taxon>Pseudomonadati</taxon>
        <taxon>Pseudomonadota</taxon>
        <taxon>Alphaproteobacteria</taxon>
        <taxon>Rhodobacterales</taxon>
        <taxon>Paracoccaceae</taxon>
        <taxon>Planktomarina</taxon>
    </lineage>
</organism>
<evidence type="ECO:0000313" key="2">
    <source>
        <dbReference type="Proteomes" id="UP000028680"/>
    </source>
</evidence>
<dbReference type="InterPro" id="IPR007435">
    <property type="entry name" value="DUF484"/>
</dbReference>
<sequence length="239" mass="26024">MNGTAMTPQTAAQAEEILRDIITQNPRIVLDAPEVMRALLTAHDETLGQNIVDLRSVAMHRLEAQLGRLEETNRSVIAAAYDNLAGTQQIHRALLKIMEPTDFGGFLTMIGAEMVDILRIDYACLILETQTQSPDPNLAPLGPVVKPAPIGFVSHYLSQNLEAKVTLRTVTKPDVFVYPEATGPVGSEACLQLDFGAGTLPGLLVLGAKDAEQFSPAQGTDLLTFFATIFERALRRWLT</sequence>
<dbReference type="AlphaFoldDB" id="A0AAN0VHU2"/>
<protein>
    <recommendedName>
        <fullName evidence="3">DUF484 domain-containing protein</fullName>
    </recommendedName>
</protein>
<dbReference type="InterPro" id="IPR029016">
    <property type="entry name" value="GAF-like_dom_sf"/>
</dbReference>
<dbReference type="EMBL" id="CP003984">
    <property type="protein sequence ID" value="AII86470.1"/>
    <property type="molecule type" value="Genomic_DNA"/>
</dbReference>
<name>A0AAN0VHU2_9RHOB</name>
<gene>
    <name evidence="1" type="ORF">RCA23_c09140</name>
</gene>
<keyword evidence="2" id="KW-1185">Reference proteome</keyword>
<dbReference type="KEGG" id="ptp:RCA23_c09140"/>
<reference evidence="1 2" key="1">
    <citation type="journal article" date="2014" name="ISME J.">
        <title>Adaptation of an abundant Roseobacter RCA organism to pelagic systems revealed by genomic and transcriptomic analyses.</title>
        <authorList>
            <person name="Voget S."/>
            <person name="Wemheuer B."/>
            <person name="Brinkhoff T."/>
            <person name="Vollmers J."/>
            <person name="Dietrich S."/>
            <person name="Giebel H.A."/>
            <person name="Beardsley C."/>
            <person name="Sardemann C."/>
            <person name="Bakenhus I."/>
            <person name="Billerbeck S."/>
            <person name="Daniel R."/>
            <person name="Simon M."/>
        </authorList>
    </citation>
    <scope>NUCLEOTIDE SEQUENCE [LARGE SCALE GENOMIC DNA]</scope>
    <source>
        <strain evidence="1 2">RCA23</strain>
    </source>
</reference>
<evidence type="ECO:0000313" key="1">
    <source>
        <dbReference type="EMBL" id="AII86470.1"/>
    </source>
</evidence>
<proteinExistence type="predicted"/>
<dbReference type="Pfam" id="PF04340">
    <property type="entry name" value="DUF484"/>
    <property type="match status" value="1"/>
</dbReference>
<dbReference type="Gene3D" id="3.30.450.40">
    <property type="match status" value="1"/>
</dbReference>
<accession>A0AAN0VHU2</accession>
<dbReference type="Proteomes" id="UP000028680">
    <property type="component" value="Chromosome"/>
</dbReference>
<evidence type="ECO:0008006" key="3">
    <source>
        <dbReference type="Google" id="ProtNLM"/>
    </source>
</evidence>